<dbReference type="PANTHER" id="PTHR35889">
    <property type="entry name" value="CYCLOINULO-OLIGOSACCHARIDE FRUCTANOTRANSFERASE-RELATED"/>
    <property type="match status" value="1"/>
</dbReference>
<dbReference type="SUPFAM" id="SSF52047">
    <property type="entry name" value="RNI-like"/>
    <property type="match status" value="1"/>
</dbReference>
<dbReference type="SUPFAM" id="SSF46626">
    <property type="entry name" value="Cytochrome c"/>
    <property type="match status" value="1"/>
</dbReference>
<name>A0A934S0G2_9BACT</name>
<proteinExistence type="predicted"/>
<evidence type="ECO:0000256" key="1">
    <source>
        <dbReference type="SAM" id="Phobius"/>
    </source>
</evidence>
<keyword evidence="1" id="KW-0472">Membrane</keyword>
<dbReference type="Gene3D" id="3.80.10.10">
    <property type="entry name" value="Ribonuclease Inhibitor"/>
    <property type="match status" value="1"/>
</dbReference>
<evidence type="ECO:0000313" key="4">
    <source>
        <dbReference type="Proteomes" id="UP000617628"/>
    </source>
</evidence>
<dbReference type="InterPro" id="IPR032675">
    <property type="entry name" value="LRR_dom_sf"/>
</dbReference>
<dbReference type="InterPro" id="IPR011429">
    <property type="entry name" value="Cyt_c_Planctomycete-type"/>
</dbReference>
<feature type="domain" description="Cytochrome C Planctomycete-type" evidence="2">
    <location>
        <begin position="147"/>
        <end position="206"/>
    </location>
</feature>
<reference evidence="3" key="1">
    <citation type="submission" date="2021-01" db="EMBL/GenBank/DDBJ databases">
        <title>Modified the classification status of verrucomicrobia.</title>
        <authorList>
            <person name="Feng X."/>
        </authorList>
    </citation>
    <scope>NUCLEOTIDE SEQUENCE</scope>
    <source>
        <strain evidence="3">KCTC 13126</strain>
    </source>
</reference>
<accession>A0A934S0G2</accession>
<dbReference type="GO" id="GO:0009055">
    <property type="term" value="F:electron transfer activity"/>
    <property type="evidence" value="ECO:0007669"/>
    <property type="project" value="InterPro"/>
</dbReference>
<protein>
    <recommendedName>
        <fullName evidence="2">Cytochrome C Planctomycete-type domain-containing protein</fullName>
    </recommendedName>
</protein>
<dbReference type="AlphaFoldDB" id="A0A934S0G2"/>
<dbReference type="Pfam" id="PF07635">
    <property type="entry name" value="PSCyt1"/>
    <property type="match status" value="1"/>
</dbReference>
<keyword evidence="4" id="KW-1185">Reference proteome</keyword>
<dbReference type="RefSeq" id="WP_200355831.1">
    <property type="nucleotide sequence ID" value="NZ_JAENIL010000020.1"/>
</dbReference>
<dbReference type="EMBL" id="JAENIL010000020">
    <property type="protein sequence ID" value="MBK1877617.1"/>
    <property type="molecule type" value="Genomic_DNA"/>
</dbReference>
<gene>
    <name evidence="3" type="ORF">JIN87_12135</name>
</gene>
<sequence length="454" mass="49779">MVIVIFARSLWNLRTRAASDNRFLWLLAALSSSASFASGYFLGNEGGYDSELLNRHLWSAAAFTAFAWISFILEVLPASRSAKALLLSLNLVSVSLAGHYGGLMVHGDPFAAAPWLNDPQRYAILPEIGEEVALYQDIIDPILQAKCVSCHGPAKRKGSLRLDTYAHIRVGGKNGGVLTGNDPTRSTLLTVTKLPLHDDQHMPPKGKPQLNEVEQAAISHWIANGSSVELVLPSADVPSSFQAMLVPGYRLLPDPKLEAERLAKEKEKQLLAIARRAELQSLINERPPELASCFTFADQHGDTLHFTPITQKGQLTSDLLETLLPLINECHTIDLSDLTLPDSLFAMLAQSESLVDLNLSRTQLTELALSSLSVSPNLERLNLFATKLSAQWLTSAQGFQSLRTLYIGQNGISREHLDSVRTHFPNTEVIGDLYLEATADEDVSDTYEDTEGSK</sequence>
<evidence type="ECO:0000259" key="2">
    <source>
        <dbReference type="Pfam" id="PF07635"/>
    </source>
</evidence>
<feature type="transmembrane region" description="Helical" evidence="1">
    <location>
        <begin position="55"/>
        <end position="73"/>
    </location>
</feature>
<dbReference type="InterPro" id="IPR036909">
    <property type="entry name" value="Cyt_c-like_dom_sf"/>
</dbReference>
<dbReference type="GO" id="GO:0020037">
    <property type="term" value="F:heme binding"/>
    <property type="evidence" value="ECO:0007669"/>
    <property type="project" value="InterPro"/>
</dbReference>
<feature type="transmembrane region" description="Helical" evidence="1">
    <location>
        <begin position="23"/>
        <end position="43"/>
    </location>
</feature>
<organism evidence="3 4">
    <name type="scientific">Pelagicoccus mobilis</name>
    <dbReference type="NCBI Taxonomy" id="415221"/>
    <lineage>
        <taxon>Bacteria</taxon>
        <taxon>Pseudomonadati</taxon>
        <taxon>Verrucomicrobiota</taxon>
        <taxon>Opitutia</taxon>
        <taxon>Puniceicoccales</taxon>
        <taxon>Pelagicoccaceae</taxon>
        <taxon>Pelagicoccus</taxon>
    </lineage>
</organism>
<keyword evidence="1" id="KW-0812">Transmembrane</keyword>
<dbReference type="Proteomes" id="UP000617628">
    <property type="component" value="Unassembled WGS sequence"/>
</dbReference>
<dbReference type="PANTHER" id="PTHR35889:SF3">
    <property type="entry name" value="F-BOX DOMAIN-CONTAINING PROTEIN"/>
    <property type="match status" value="1"/>
</dbReference>
<keyword evidence="1" id="KW-1133">Transmembrane helix</keyword>
<evidence type="ECO:0000313" key="3">
    <source>
        <dbReference type="EMBL" id="MBK1877617.1"/>
    </source>
</evidence>
<comment type="caution">
    <text evidence="3">The sequence shown here is derived from an EMBL/GenBank/DDBJ whole genome shotgun (WGS) entry which is preliminary data.</text>
</comment>
<feature type="transmembrane region" description="Helical" evidence="1">
    <location>
        <begin position="85"/>
        <end position="105"/>
    </location>
</feature>